<dbReference type="EMBL" id="MK072138">
    <property type="protein sequence ID" value="AYV79273.1"/>
    <property type="molecule type" value="Genomic_DNA"/>
</dbReference>
<proteinExistence type="predicted"/>
<dbReference type="InterPro" id="IPR043472">
    <property type="entry name" value="Macro_dom-like"/>
</dbReference>
<name>A0A3G5A0B4_9VIRU</name>
<dbReference type="PROSITE" id="PS51154">
    <property type="entry name" value="MACRO"/>
    <property type="match status" value="1"/>
</dbReference>
<organism evidence="2">
    <name type="scientific">Faunusvirus sp</name>
    <dbReference type="NCBI Taxonomy" id="2487766"/>
    <lineage>
        <taxon>Viruses</taxon>
        <taxon>Varidnaviria</taxon>
        <taxon>Bamfordvirae</taxon>
        <taxon>Nucleocytoviricota</taxon>
        <taxon>Megaviricetes</taxon>
        <taxon>Imitervirales</taxon>
        <taxon>Mimiviridae</taxon>
    </lineage>
</organism>
<dbReference type="SUPFAM" id="SSF52949">
    <property type="entry name" value="Macro domain-like"/>
    <property type="match status" value="1"/>
</dbReference>
<protein>
    <recommendedName>
        <fullName evidence="1">Macro domain-containing protein</fullName>
    </recommendedName>
</protein>
<evidence type="ECO:0000313" key="2">
    <source>
        <dbReference type="EMBL" id="AYV79273.1"/>
    </source>
</evidence>
<accession>A0A3G5A0B4</accession>
<evidence type="ECO:0000259" key="1">
    <source>
        <dbReference type="PROSITE" id="PS51154"/>
    </source>
</evidence>
<gene>
    <name evidence="2" type="ORF">Faunusvirus7_21</name>
</gene>
<sequence length="157" mass="17357">MAITIVSGDILNADTKYIAHQCNCVTDRAEGLAKKIFSVYDNIYDKRTIATTAGTISMSHYYDKTSNRPSKPIVINIFAQIYPGKTKYKSGSDSATKRAEYFESCLMEILKIADLTSIAFPYNIGCGLAGGDSKIYNDMLNVFANKTAAKVYIYKLT</sequence>
<feature type="domain" description="Macro" evidence="1">
    <location>
        <begin position="1"/>
        <end position="157"/>
    </location>
</feature>
<dbReference type="Gene3D" id="3.40.220.10">
    <property type="entry name" value="Leucine Aminopeptidase, subunit E, domain 1"/>
    <property type="match status" value="1"/>
</dbReference>
<reference evidence="2" key="1">
    <citation type="submission" date="2018-10" db="EMBL/GenBank/DDBJ databases">
        <title>Hidden diversity of soil giant viruses.</title>
        <authorList>
            <person name="Schulz F."/>
            <person name="Alteio L."/>
            <person name="Goudeau D."/>
            <person name="Ryan E.M."/>
            <person name="Malmstrom R.R."/>
            <person name="Blanchard J."/>
            <person name="Woyke T."/>
        </authorList>
    </citation>
    <scope>NUCLEOTIDE SEQUENCE</scope>
    <source>
        <strain evidence="2">FNV1</strain>
    </source>
</reference>
<dbReference type="InterPro" id="IPR002589">
    <property type="entry name" value="Macro_dom"/>
</dbReference>